<dbReference type="PROSITE" id="PS00793">
    <property type="entry name" value="DHPS_2"/>
    <property type="match status" value="1"/>
</dbReference>
<evidence type="ECO:0000256" key="11">
    <source>
        <dbReference type="ARBA" id="ARBA00030193"/>
    </source>
</evidence>
<evidence type="ECO:0000256" key="5">
    <source>
        <dbReference type="ARBA" id="ARBA00012458"/>
    </source>
</evidence>
<evidence type="ECO:0000256" key="4">
    <source>
        <dbReference type="ARBA" id="ARBA00009503"/>
    </source>
</evidence>
<comment type="similarity">
    <text evidence="4">Belongs to the DHPS family.</text>
</comment>
<name>A0A5C8UPW6_9MICO</name>
<comment type="cofactor">
    <cofactor evidence="2">
        <name>Mg(2+)</name>
        <dbReference type="ChEBI" id="CHEBI:18420"/>
    </cofactor>
</comment>
<evidence type="ECO:0000256" key="10">
    <source>
        <dbReference type="ARBA" id="ARBA00022909"/>
    </source>
</evidence>
<proteinExistence type="inferred from homology"/>
<dbReference type="EMBL" id="VRMG01000007">
    <property type="protein sequence ID" value="TXN30498.1"/>
    <property type="molecule type" value="Genomic_DNA"/>
</dbReference>
<evidence type="ECO:0000256" key="1">
    <source>
        <dbReference type="ARBA" id="ARBA00000012"/>
    </source>
</evidence>
<dbReference type="PROSITE" id="PS50972">
    <property type="entry name" value="PTERIN_BINDING"/>
    <property type="match status" value="1"/>
</dbReference>
<evidence type="ECO:0000256" key="9">
    <source>
        <dbReference type="ARBA" id="ARBA00022842"/>
    </source>
</evidence>
<dbReference type="InterPro" id="IPR045031">
    <property type="entry name" value="DHP_synth-like"/>
</dbReference>
<dbReference type="GO" id="GO:0004156">
    <property type="term" value="F:dihydropteroate synthase activity"/>
    <property type="evidence" value="ECO:0007669"/>
    <property type="project" value="UniProtKB-EC"/>
</dbReference>
<comment type="pathway">
    <text evidence="3">Cofactor biosynthesis; tetrahydrofolate biosynthesis; 7,8-dihydrofolate from 2-amino-4-hydroxy-6-hydroxymethyl-7,8-dihydropteridine diphosphate and 4-aminobenzoate: step 1/2.</text>
</comment>
<dbReference type="Gene3D" id="3.20.20.20">
    <property type="entry name" value="Dihydropteroate synthase-like"/>
    <property type="match status" value="1"/>
</dbReference>
<keyword evidence="7 13" id="KW-0808">Transferase</keyword>
<dbReference type="GO" id="GO:0005829">
    <property type="term" value="C:cytosol"/>
    <property type="evidence" value="ECO:0007669"/>
    <property type="project" value="TreeGrafter"/>
</dbReference>
<evidence type="ECO:0000256" key="3">
    <source>
        <dbReference type="ARBA" id="ARBA00004763"/>
    </source>
</evidence>
<gene>
    <name evidence="13" type="primary">folP</name>
    <name evidence="13" type="ORF">FVP33_10270</name>
</gene>
<dbReference type="PANTHER" id="PTHR20941">
    <property type="entry name" value="FOLATE SYNTHESIS PROTEINS"/>
    <property type="match status" value="1"/>
</dbReference>
<evidence type="ECO:0000256" key="2">
    <source>
        <dbReference type="ARBA" id="ARBA00001946"/>
    </source>
</evidence>
<evidence type="ECO:0000313" key="14">
    <source>
        <dbReference type="Proteomes" id="UP000321379"/>
    </source>
</evidence>
<accession>A0A5C8UPW6</accession>
<dbReference type="PANTHER" id="PTHR20941:SF1">
    <property type="entry name" value="FOLIC ACID SYNTHESIS PROTEIN FOL1"/>
    <property type="match status" value="1"/>
</dbReference>
<dbReference type="SUPFAM" id="SSF51717">
    <property type="entry name" value="Dihydropteroate synthetase-like"/>
    <property type="match status" value="1"/>
</dbReference>
<dbReference type="Proteomes" id="UP000321379">
    <property type="component" value="Unassembled WGS sequence"/>
</dbReference>
<dbReference type="FunFam" id="3.20.20.20:FF:000006">
    <property type="entry name" value="Dihydropteroate synthase"/>
    <property type="match status" value="1"/>
</dbReference>
<dbReference type="NCBIfam" id="TIGR01496">
    <property type="entry name" value="DHPS"/>
    <property type="match status" value="1"/>
</dbReference>
<evidence type="ECO:0000256" key="7">
    <source>
        <dbReference type="ARBA" id="ARBA00022679"/>
    </source>
</evidence>
<dbReference type="EC" id="2.5.1.15" evidence="5"/>
<keyword evidence="10" id="KW-0289">Folate biosynthesis</keyword>
<evidence type="ECO:0000256" key="8">
    <source>
        <dbReference type="ARBA" id="ARBA00022723"/>
    </source>
</evidence>
<dbReference type="GO" id="GO:0046654">
    <property type="term" value="P:tetrahydrofolate biosynthetic process"/>
    <property type="evidence" value="ECO:0007669"/>
    <property type="project" value="TreeGrafter"/>
</dbReference>
<dbReference type="AlphaFoldDB" id="A0A5C8UPW6"/>
<protein>
    <recommendedName>
        <fullName evidence="6">Dihydropteroate synthase</fullName>
        <ecNumber evidence="5">2.5.1.15</ecNumber>
    </recommendedName>
    <alternativeName>
        <fullName evidence="11">Dihydropteroate pyrophosphorylase</fullName>
    </alternativeName>
</protein>
<dbReference type="GO" id="GO:0046872">
    <property type="term" value="F:metal ion binding"/>
    <property type="evidence" value="ECO:0007669"/>
    <property type="project" value="UniProtKB-KW"/>
</dbReference>
<reference evidence="13 14" key="1">
    <citation type="submission" date="2019-08" db="EMBL/GenBank/DDBJ databases">
        <title>Bacterial whole genome sequence for Glaciihabitans sp. CHu50b-6-2.</title>
        <authorList>
            <person name="Jin L."/>
        </authorList>
    </citation>
    <scope>NUCLEOTIDE SEQUENCE [LARGE SCALE GENOMIC DNA]</scope>
    <source>
        <strain evidence="13 14">CHu50b-6-2</strain>
    </source>
</reference>
<organism evidence="13 14">
    <name type="scientific">Lacisediminihabitans profunda</name>
    <dbReference type="NCBI Taxonomy" id="2594790"/>
    <lineage>
        <taxon>Bacteria</taxon>
        <taxon>Bacillati</taxon>
        <taxon>Actinomycetota</taxon>
        <taxon>Actinomycetes</taxon>
        <taxon>Micrococcales</taxon>
        <taxon>Microbacteriaceae</taxon>
        <taxon>Lacisediminihabitans</taxon>
    </lineage>
</organism>
<dbReference type="GO" id="GO:0046656">
    <property type="term" value="P:folic acid biosynthetic process"/>
    <property type="evidence" value="ECO:0007669"/>
    <property type="project" value="UniProtKB-KW"/>
</dbReference>
<dbReference type="InterPro" id="IPR000489">
    <property type="entry name" value="Pterin-binding_dom"/>
</dbReference>
<dbReference type="InterPro" id="IPR011005">
    <property type="entry name" value="Dihydropteroate_synth-like_sf"/>
</dbReference>
<evidence type="ECO:0000313" key="13">
    <source>
        <dbReference type="EMBL" id="TXN30498.1"/>
    </source>
</evidence>
<keyword evidence="14" id="KW-1185">Reference proteome</keyword>
<keyword evidence="9" id="KW-0460">Magnesium</keyword>
<keyword evidence="8" id="KW-0479">Metal-binding</keyword>
<evidence type="ECO:0000256" key="6">
    <source>
        <dbReference type="ARBA" id="ARBA00016919"/>
    </source>
</evidence>
<sequence>MGIVNVTPDSFSDGGRYEQVDTAVEHAMGLALAGAQLIDVGGESTRPGAERLPVDEEQRRVLPVIRELVDRGIPVSVDTMNASTAAAAAELGVVMINDVSGGLADEGMPRVAAETGLHFVAMHWRGQSSTMQDNAVYTNVLRDVRNELKLRVAELIVNGVRPDRIILDPGIGFAKTGEQNWQLLANIPALNTIGYPVLIGASRKRFLAKLLENDAPPSERDTATATVSALAAQAGVWGVRVHNVAATKAALDVWEEMQP</sequence>
<dbReference type="Pfam" id="PF00809">
    <property type="entry name" value="Pterin_bind"/>
    <property type="match status" value="1"/>
</dbReference>
<evidence type="ECO:0000259" key="12">
    <source>
        <dbReference type="PROSITE" id="PS50972"/>
    </source>
</evidence>
<feature type="domain" description="Pterin-binding" evidence="12">
    <location>
        <begin position="1"/>
        <end position="252"/>
    </location>
</feature>
<comment type="catalytic activity">
    <reaction evidence="1">
        <text>(7,8-dihydropterin-6-yl)methyl diphosphate + 4-aminobenzoate = 7,8-dihydropteroate + diphosphate</text>
        <dbReference type="Rhea" id="RHEA:19949"/>
        <dbReference type="ChEBI" id="CHEBI:17836"/>
        <dbReference type="ChEBI" id="CHEBI:17839"/>
        <dbReference type="ChEBI" id="CHEBI:33019"/>
        <dbReference type="ChEBI" id="CHEBI:72950"/>
        <dbReference type="EC" id="2.5.1.15"/>
    </reaction>
</comment>
<dbReference type="InterPro" id="IPR006390">
    <property type="entry name" value="DHP_synth_dom"/>
</dbReference>
<comment type="caution">
    <text evidence="13">The sequence shown here is derived from an EMBL/GenBank/DDBJ whole genome shotgun (WGS) entry which is preliminary data.</text>
</comment>
<dbReference type="CDD" id="cd00739">
    <property type="entry name" value="DHPS"/>
    <property type="match status" value="1"/>
</dbReference>